<gene>
    <name evidence="1" type="ORF">WG66_1016</name>
</gene>
<sequence length="138" mass="15500">MIIKNHSSVKEYPEVVDNYITKELAASRFSGPFSKQTMETIMWGPFISLPFIVLVQDQGPDSPPKYHVCQNLSKETQEQCSVNSFIKKESFPTHFHTATRVAELVASAPPGTQACMLDIAKFHCTCPVLPHYKPFLVV</sequence>
<proteinExistence type="predicted"/>
<dbReference type="AlphaFoldDB" id="A0A0W0GD20"/>
<evidence type="ECO:0000313" key="2">
    <source>
        <dbReference type="Proteomes" id="UP000054988"/>
    </source>
</evidence>
<protein>
    <submittedName>
        <fullName evidence="1">Uncharacterized protein</fullName>
    </submittedName>
</protein>
<dbReference type="Proteomes" id="UP000054988">
    <property type="component" value="Unassembled WGS sequence"/>
</dbReference>
<organism evidence="1 2">
    <name type="scientific">Moniliophthora roreri</name>
    <name type="common">Frosty pod rot fungus</name>
    <name type="synonym">Monilia roreri</name>
    <dbReference type="NCBI Taxonomy" id="221103"/>
    <lineage>
        <taxon>Eukaryota</taxon>
        <taxon>Fungi</taxon>
        <taxon>Dikarya</taxon>
        <taxon>Basidiomycota</taxon>
        <taxon>Agaricomycotina</taxon>
        <taxon>Agaricomycetes</taxon>
        <taxon>Agaricomycetidae</taxon>
        <taxon>Agaricales</taxon>
        <taxon>Marasmiineae</taxon>
        <taxon>Marasmiaceae</taxon>
        <taxon>Moniliophthora</taxon>
    </lineage>
</organism>
<name>A0A0W0GD20_MONRR</name>
<reference evidence="1 2" key="1">
    <citation type="submission" date="2015-12" db="EMBL/GenBank/DDBJ databases">
        <title>Draft genome sequence of Moniliophthora roreri, the causal agent of frosty pod rot of cacao.</title>
        <authorList>
            <person name="Aime M.C."/>
            <person name="Diaz-Valderrama J.R."/>
            <person name="Kijpornyongpan T."/>
            <person name="Phillips-Mora W."/>
        </authorList>
    </citation>
    <scope>NUCLEOTIDE SEQUENCE [LARGE SCALE GENOMIC DNA]</scope>
    <source>
        <strain evidence="1 2">MCA 2952</strain>
    </source>
</reference>
<evidence type="ECO:0000313" key="1">
    <source>
        <dbReference type="EMBL" id="KTB46407.1"/>
    </source>
</evidence>
<comment type="caution">
    <text evidence="1">The sequence shown here is derived from an EMBL/GenBank/DDBJ whole genome shotgun (WGS) entry which is preliminary data.</text>
</comment>
<dbReference type="EMBL" id="LATX01000365">
    <property type="protein sequence ID" value="KTB46407.1"/>
    <property type="molecule type" value="Genomic_DNA"/>
</dbReference>
<accession>A0A0W0GD20</accession>